<dbReference type="EMBL" id="DSQF01000002">
    <property type="protein sequence ID" value="HGZ41981.1"/>
    <property type="molecule type" value="Genomic_DNA"/>
</dbReference>
<evidence type="ECO:0000256" key="2">
    <source>
        <dbReference type="RuleBase" id="RU003749"/>
    </source>
</evidence>
<dbReference type="InterPro" id="IPR036513">
    <property type="entry name" value="STAS_dom_sf"/>
</dbReference>
<dbReference type="NCBIfam" id="TIGR00377">
    <property type="entry name" value="ant_ant_sig"/>
    <property type="match status" value="1"/>
</dbReference>
<dbReference type="PROSITE" id="PS50801">
    <property type="entry name" value="STAS"/>
    <property type="match status" value="1"/>
</dbReference>
<evidence type="ECO:0000256" key="1">
    <source>
        <dbReference type="ARBA" id="ARBA00009013"/>
    </source>
</evidence>
<dbReference type="PANTHER" id="PTHR33495">
    <property type="entry name" value="ANTI-SIGMA FACTOR ANTAGONIST TM_1081-RELATED-RELATED"/>
    <property type="match status" value="1"/>
</dbReference>
<comment type="similarity">
    <text evidence="1 2">Belongs to the anti-sigma-factor antagonist family.</text>
</comment>
<dbReference type="InterPro" id="IPR003658">
    <property type="entry name" value="Anti-sigma_ant"/>
</dbReference>
<gene>
    <name evidence="4" type="ORF">ENR23_00910</name>
</gene>
<dbReference type="SUPFAM" id="SSF52091">
    <property type="entry name" value="SpoIIaa-like"/>
    <property type="match status" value="1"/>
</dbReference>
<proteinExistence type="inferred from homology"/>
<feature type="domain" description="STAS" evidence="3">
    <location>
        <begin position="43"/>
        <end position="100"/>
    </location>
</feature>
<name>A0A832I1G3_UNCEI</name>
<accession>A0A832I1G3</accession>
<protein>
    <recommendedName>
        <fullName evidence="2">Anti-sigma factor antagonist</fullName>
    </recommendedName>
</protein>
<dbReference type="InterPro" id="IPR058548">
    <property type="entry name" value="MlaB-like_STAS"/>
</dbReference>
<evidence type="ECO:0000259" key="3">
    <source>
        <dbReference type="PROSITE" id="PS50801"/>
    </source>
</evidence>
<dbReference type="Pfam" id="PF13466">
    <property type="entry name" value="STAS_2"/>
    <property type="match status" value="1"/>
</dbReference>
<dbReference type="PANTHER" id="PTHR33495:SF2">
    <property type="entry name" value="ANTI-SIGMA FACTOR ANTAGONIST TM_1081-RELATED"/>
    <property type="match status" value="1"/>
</dbReference>
<dbReference type="Gene3D" id="3.30.750.24">
    <property type="entry name" value="STAS domain"/>
    <property type="match status" value="1"/>
</dbReference>
<dbReference type="GO" id="GO:0043856">
    <property type="term" value="F:anti-sigma factor antagonist activity"/>
    <property type="evidence" value="ECO:0007669"/>
    <property type="project" value="InterPro"/>
</dbReference>
<dbReference type="CDD" id="cd07043">
    <property type="entry name" value="STAS_anti-anti-sigma_factors"/>
    <property type="match status" value="1"/>
</dbReference>
<organism evidence="4">
    <name type="scientific">Eiseniibacteriota bacterium</name>
    <dbReference type="NCBI Taxonomy" id="2212470"/>
    <lineage>
        <taxon>Bacteria</taxon>
        <taxon>Candidatus Eiseniibacteriota</taxon>
    </lineage>
</organism>
<sequence length="100" mass="10195">MEDSPLSFDIQVGDAGTVRLSGRLDAAQADQALATLNALPGPLVLDCAGLEYISSAGLGVIVATYKRLLAAGSAFRLVNLGPRVGNVFALSGLDKVIPIG</sequence>
<dbReference type="InterPro" id="IPR002645">
    <property type="entry name" value="STAS_dom"/>
</dbReference>
<dbReference type="AlphaFoldDB" id="A0A832I1G3"/>
<reference evidence="4" key="1">
    <citation type="journal article" date="2020" name="mSystems">
        <title>Genome- and Community-Level Interaction Insights into Carbon Utilization and Element Cycling Functions of Hydrothermarchaeota in Hydrothermal Sediment.</title>
        <authorList>
            <person name="Zhou Z."/>
            <person name="Liu Y."/>
            <person name="Xu W."/>
            <person name="Pan J."/>
            <person name="Luo Z.H."/>
            <person name="Li M."/>
        </authorList>
    </citation>
    <scope>NUCLEOTIDE SEQUENCE [LARGE SCALE GENOMIC DNA]</scope>
    <source>
        <strain evidence="4">SpSt-381</strain>
    </source>
</reference>
<evidence type="ECO:0000313" key="4">
    <source>
        <dbReference type="EMBL" id="HGZ41981.1"/>
    </source>
</evidence>
<comment type="caution">
    <text evidence="4">The sequence shown here is derived from an EMBL/GenBank/DDBJ whole genome shotgun (WGS) entry which is preliminary data.</text>
</comment>